<sequence>MVVAVLFYLLQCFTVSRLGQHLSAQPNLHIYHEDNRDNLEGDIFDNKKSDINVDSHQYIPKDKNSNLIAQKISDSEVKLKD</sequence>
<evidence type="ECO:0000256" key="1">
    <source>
        <dbReference type="SAM" id="SignalP"/>
    </source>
</evidence>
<feature type="chain" id="PRO_5002110502" evidence="1">
    <location>
        <begin position="25"/>
        <end position="81"/>
    </location>
</feature>
<organism evidence="2">
    <name type="scientific">Arion vulgaris</name>
    <dbReference type="NCBI Taxonomy" id="1028688"/>
    <lineage>
        <taxon>Eukaryota</taxon>
        <taxon>Metazoa</taxon>
        <taxon>Spiralia</taxon>
        <taxon>Lophotrochozoa</taxon>
        <taxon>Mollusca</taxon>
        <taxon>Gastropoda</taxon>
        <taxon>Heterobranchia</taxon>
        <taxon>Euthyneura</taxon>
        <taxon>Panpulmonata</taxon>
        <taxon>Eupulmonata</taxon>
        <taxon>Stylommatophora</taxon>
        <taxon>Helicina</taxon>
        <taxon>Arionoidea</taxon>
        <taxon>Arionidae</taxon>
        <taxon>Arion</taxon>
    </lineage>
</organism>
<name>A0A0B6Y9N0_9EUPU</name>
<keyword evidence="1" id="KW-0732">Signal</keyword>
<reference evidence="2" key="1">
    <citation type="submission" date="2014-12" db="EMBL/GenBank/DDBJ databases">
        <title>Insight into the proteome of Arion vulgaris.</title>
        <authorList>
            <person name="Aradska J."/>
            <person name="Bulat T."/>
            <person name="Smidak R."/>
            <person name="Sarate P."/>
            <person name="Gangsoo J."/>
            <person name="Sialana F."/>
            <person name="Bilban M."/>
            <person name="Lubec G."/>
        </authorList>
    </citation>
    <scope>NUCLEOTIDE SEQUENCE</scope>
    <source>
        <tissue evidence="2">Skin</tissue>
    </source>
</reference>
<dbReference type="EMBL" id="HACG01005958">
    <property type="protein sequence ID" value="CEK52823.1"/>
    <property type="molecule type" value="Transcribed_RNA"/>
</dbReference>
<dbReference type="AlphaFoldDB" id="A0A0B6Y9N0"/>
<feature type="signal peptide" evidence="1">
    <location>
        <begin position="1"/>
        <end position="24"/>
    </location>
</feature>
<protein>
    <submittedName>
        <fullName evidence="2">Uncharacterized protein</fullName>
    </submittedName>
</protein>
<proteinExistence type="predicted"/>
<gene>
    <name evidence="2" type="primary">ORF18144</name>
</gene>
<evidence type="ECO:0000313" key="2">
    <source>
        <dbReference type="EMBL" id="CEK52823.1"/>
    </source>
</evidence>
<accession>A0A0B6Y9N0</accession>
<feature type="non-terminal residue" evidence="2">
    <location>
        <position position="81"/>
    </location>
</feature>